<evidence type="ECO:0000313" key="3">
    <source>
        <dbReference type="Proteomes" id="UP001189429"/>
    </source>
</evidence>
<name>A0ABN9Q8J8_9DINO</name>
<proteinExistence type="predicted"/>
<gene>
    <name evidence="2" type="ORF">PCOR1329_LOCUS8842</name>
</gene>
<feature type="non-terminal residue" evidence="2">
    <location>
        <position position="425"/>
    </location>
</feature>
<keyword evidence="3" id="KW-1185">Reference proteome</keyword>
<reference evidence="2" key="1">
    <citation type="submission" date="2023-10" db="EMBL/GenBank/DDBJ databases">
        <authorList>
            <person name="Chen Y."/>
            <person name="Shah S."/>
            <person name="Dougan E. K."/>
            <person name="Thang M."/>
            <person name="Chan C."/>
        </authorList>
    </citation>
    <scope>NUCLEOTIDE SEQUENCE [LARGE SCALE GENOMIC DNA]</scope>
</reference>
<evidence type="ECO:0000256" key="1">
    <source>
        <dbReference type="SAM" id="Coils"/>
    </source>
</evidence>
<organism evidence="2 3">
    <name type="scientific">Prorocentrum cordatum</name>
    <dbReference type="NCBI Taxonomy" id="2364126"/>
    <lineage>
        <taxon>Eukaryota</taxon>
        <taxon>Sar</taxon>
        <taxon>Alveolata</taxon>
        <taxon>Dinophyceae</taxon>
        <taxon>Prorocentrales</taxon>
        <taxon>Prorocentraceae</taxon>
        <taxon>Prorocentrum</taxon>
    </lineage>
</organism>
<sequence length="425" mass="46650">MPDDNVRQVCMDLFSTLLEGVLEEPANSVKICVTDHAAPANGKMLALVDQLRSELVGQPAALDQQMLGVVRRNVVDASRRFQEQIDVCTGTLQDHGGRISFMEGDVDELKKQMRELRDQLALVEKRPQTPLAVPQGCERDVDATVVVIMCHAATTKQLVCAALKEWLGELGFPESDYDISPAGQAPCKKFTLKFGGLVAAASRKARMHLGPDKNPRHIKTEMLLRRRRSVIPEAHPNLRLFSDRDRGALSVGWGRILRVEVAAGAAPATAVWDPAASQDHIMRKNNLAQLTRHLVAPQVAGVQLDIFNVHNRELTALQVAAVARFIRGARAFAARGPTKRLAIVSGGCNFSSEEAAALRMPRGAVRRAARRHHAQAPTWRRALAELLEAESTSPTLNEKASNSGSCVDRLFLSCPGWTLRQLFLQ</sequence>
<evidence type="ECO:0000313" key="2">
    <source>
        <dbReference type="EMBL" id="CAK0800791.1"/>
    </source>
</evidence>
<accession>A0ABN9Q8J8</accession>
<dbReference type="Proteomes" id="UP001189429">
    <property type="component" value="Unassembled WGS sequence"/>
</dbReference>
<dbReference type="EMBL" id="CAUYUJ010002446">
    <property type="protein sequence ID" value="CAK0800791.1"/>
    <property type="molecule type" value="Genomic_DNA"/>
</dbReference>
<keyword evidence="1" id="KW-0175">Coiled coil</keyword>
<protein>
    <submittedName>
        <fullName evidence="2">Uncharacterized protein</fullName>
    </submittedName>
</protein>
<feature type="coiled-coil region" evidence="1">
    <location>
        <begin position="99"/>
        <end position="126"/>
    </location>
</feature>
<comment type="caution">
    <text evidence="2">The sequence shown here is derived from an EMBL/GenBank/DDBJ whole genome shotgun (WGS) entry which is preliminary data.</text>
</comment>